<dbReference type="Proteomes" id="UP000326554">
    <property type="component" value="Unassembled WGS sequence"/>
</dbReference>
<evidence type="ECO:0000313" key="2">
    <source>
        <dbReference type="EMBL" id="KAA9009426.1"/>
    </source>
</evidence>
<comment type="caution">
    <text evidence="2">The sequence shown here is derived from an EMBL/GenBank/DDBJ whole genome shotgun (WGS) entry which is preliminary data.</text>
</comment>
<dbReference type="InterPro" id="IPR017853">
    <property type="entry name" value="GH"/>
</dbReference>
<dbReference type="EMBL" id="VYQE01000002">
    <property type="protein sequence ID" value="KAA9009426.1"/>
    <property type="molecule type" value="Genomic_DNA"/>
</dbReference>
<keyword evidence="3" id="KW-1185">Reference proteome</keyword>
<evidence type="ECO:0000256" key="1">
    <source>
        <dbReference type="SAM" id="SignalP"/>
    </source>
</evidence>
<dbReference type="RefSeq" id="WP_150444959.1">
    <property type="nucleotide sequence ID" value="NZ_VYQE01000002.1"/>
</dbReference>
<evidence type="ECO:0008006" key="4">
    <source>
        <dbReference type="Google" id="ProtNLM"/>
    </source>
</evidence>
<name>A0A5J5GM44_9RHOB</name>
<keyword evidence="1" id="KW-0732">Signal</keyword>
<reference evidence="2 3" key="1">
    <citation type="submission" date="2019-09" db="EMBL/GenBank/DDBJ databases">
        <authorList>
            <person name="Park J.-S."/>
            <person name="Choi H.-J."/>
        </authorList>
    </citation>
    <scope>NUCLEOTIDE SEQUENCE [LARGE SCALE GENOMIC DNA]</scope>
    <source>
        <strain evidence="2 3">176SS1-4</strain>
    </source>
</reference>
<dbReference type="InterPro" id="IPR051923">
    <property type="entry name" value="Glycosyl_Hydrolase_39"/>
</dbReference>
<evidence type="ECO:0000313" key="3">
    <source>
        <dbReference type="Proteomes" id="UP000326554"/>
    </source>
</evidence>
<feature type="chain" id="PRO_5023804002" description="Asl1-like glycosyl hydrolase catalytic domain-containing protein" evidence="1">
    <location>
        <begin position="20"/>
        <end position="557"/>
    </location>
</feature>
<dbReference type="PANTHER" id="PTHR12631">
    <property type="entry name" value="ALPHA-L-IDURONIDASE"/>
    <property type="match status" value="1"/>
</dbReference>
<organism evidence="2 3">
    <name type="scientific">Histidinibacterium aquaticum</name>
    <dbReference type="NCBI Taxonomy" id="2613962"/>
    <lineage>
        <taxon>Bacteria</taxon>
        <taxon>Pseudomonadati</taxon>
        <taxon>Pseudomonadota</taxon>
        <taxon>Alphaproteobacteria</taxon>
        <taxon>Rhodobacterales</taxon>
        <taxon>Paracoccaceae</taxon>
        <taxon>Histidinibacterium</taxon>
    </lineage>
</organism>
<feature type="signal peptide" evidence="1">
    <location>
        <begin position="1"/>
        <end position="19"/>
    </location>
</feature>
<dbReference type="SUPFAM" id="SSF51445">
    <property type="entry name" value="(Trans)glycosidases"/>
    <property type="match status" value="1"/>
</dbReference>
<gene>
    <name evidence="2" type="ORF">F3S47_09295</name>
</gene>
<dbReference type="Gene3D" id="3.20.20.80">
    <property type="entry name" value="Glycosidases"/>
    <property type="match status" value="1"/>
</dbReference>
<proteinExistence type="predicted"/>
<protein>
    <recommendedName>
        <fullName evidence="4">Asl1-like glycosyl hydrolase catalytic domain-containing protein</fullName>
    </recommendedName>
</protein>
<accession>A0A5J5GM44</accession>
<dbReference type="GO" id="GO:0004553">
    <property type="term" value="F:hydrolase activity, hydrolyzing O-glycosyl compounds"/>
    <property type="evidence" value="ECO:0007669"/>
    <property type="project" value="TreeGrafter"/>
</dbReference>
<dbReference type="PANTHER" id="PTHR12631:SF10">
    <property type="entry name" value="BETA-XYLOSIDASE-LIKE PROTEIN-RELATED"/>
    <property type="match status" value="1"/>
</dbReference>
<sequence length="557" mass="61322">MRITGAFTALLLFTTPVMALEGATGPVLGASSNFGQNWQPEALDGGAEIGITEFRDEVIWNHVEQANGELKFGSMREAYPSMLSNRGFGLVLLGYTGHPNWEDGRTPRTPEGQAAFARYHARIVERFPFIHSVEVGNEYNSVGFPEEEGWPESLEERARLYVRLLEVTRRAVLDVNPDVRILGGAAHSIPLAWIEAVVAEGGHKHMDAFVLHPYTTEPEQFARQVAEMRRLPELATMPIEITEFGTTDAAAAPGYLLRMYCQMALSGVSRAVWYPFTPRGDGLIALIEETGEATETGLAYAHIRDRMEGRPVEDVAPDAFTYACQFGPNTLVIWGAPREVELGEGIRAASATGSPINGQLELSRTEPLVLISDTGPVRLGETVHLGPQRMRADTYDQFAYPYPYRSEGEGLSVVVRRDAQDQPLEVRPGQERGGVPWTPYLGIPEDGEVRVGADWASPSAWGADRPLSIVYRYRSPVAERVELSVNIAPDASSTDGLDLEVTLNGRSLRRIKVQDDELLTLPSLDLSAEDLLEIVVGPNVEPDLDHARLRIQVEANQ</sequence>
<dbReference type="AlphaFoldDB" id="A0A5J5GM44"/>